<keyword evidence="3" id="KW-1185">Reference proteome</keyword>
<organism evidence="2 3">
    <name type="scientific">Corynebacterium heidelbergense</name>
    <dbReference type="NCBI Taxonomy" id="2055947"/>
    <lineage>
        <taxon>Bacteria</taxon>
        <taxon>Bacillati</taxon>
        <taxon>Actinomycetota</taxon>
        <taxon>Actinomycetes</taxon>
        <taxon>Mycobacteriales</taxon>
        <taxon>Corynebacteriaceae</taxon>
        <taxon>Corynebacterium</taxon>
    </lineage>
</organism>
<feature type="region of interest" description="Disordered" evidence="1">
    <location>
        <begin position="65"/>
        <end position="90"/>
    </location>
</feature>
<name>A0A364V8A1_9CORY</name>
<protein>
    <submittedName>
        <fullName evidence="2">Uncharacterized protein</fullName>
    </submittedName>
</protein>
<comment type="caution">
    <text evidence="2">The sequence shown here is derived from an EMBL/GenBank/DDBJ whole genome shotgun (WGS) entry which is preliminary data.</text>
</comment>
<sequence length="90" mass="9582">MENNAFEVVKGNPNQVERRALSAVLAQVVQQARALREEKPDTRGFYGMVSSTVPGAAAETVDRAGADVEPNPGGFRLPEFPVAPARSTEG</sequence>
<dbReference type="Proteomes" id="UP000251577">
    <property type="component" value="Unassembled WGS sequence"/>
</dbReference>
<reference evidence="2 3" key="1">
    <citation type="journal article" date="2018" name="Syst. Appl. Microbiol.">
        <title>Corynebacterium heidelbergense sp. nov., isolated from the preen glands of Egyptian geese (Alopochen aegyptiacus).</title>
        <authorList>
            <person name="Braun M.S."/>
            <person name="Wang E."/>
            <person name="Zimmermann S."/>
            <person name="Wink M."/>
        </authorList>
    </citation>
    <scope>NUCLEOTIDE SEQUENCE [LARGE SCALE GENOMIC DNA]</scope>
    <source>
        <strain evidence="2 3">647</strain>
    </source>
</reference>
<dbReference type="RefSeq" id="WP_193487735.1">
    <property type="nucleotide sequence ID" value="NZ_QHCV01000007.1"/>
</dbReference>
<gene>
    <name evidence="2" type="ORF">DLJ54_01120</name>
</gene>
<proteinExistence type="predicted"/>
<dbReference type="EMBL" id="QHCV01000007">
    <property type="protein sequence ID" value="RAV32890.1"/>
    <property type="molecule type" value="Genomic_DNA"/>
</dbReference>
<evidence type="ECO:0000313" key="2">
    <source>
        <dbReference type="EMBL" id="RAV32890.1"/>
    </source>
</evidence>
<accession>A0A364V8A1</accession>
<evidence type="ECO:0000313" key="3">
    <source>
        <dbReference type="Proteomes" id="UP000251577"/>
    </source>
</evidence>
<dbReference type="AlphaFoldDB" id="A0A364V8A1"/>
<evidence type="ECO:0000256" key="1">
    <source>
        <dbReference type="SAM" id="MobiDB-lite"/>
    </source>
</evidence>